<comment type="caution">
    <text evidence="9">The sequence shown here is derived from an EMBL/GenBank/DDBJ whole genome shotgun (WGS) entry which is preliminary data.</text>
</comment>
<feature type="transmembrane region" description="Helical" evidence="7">
    <location>
        <begin position="134"/>
        <end position="153"/>
    </location>
</feature>
<name>K2PN88_9FLAO</name>
<dbReference type="PANTHER" id="PTHR14969">
    <property type="entry name" value="SPHINGOSINE-1-PHOSPHATE PHOSPHOHYDROLASE"/>
    <property type="match status" value="1"/>
</dbReference>
<keyword evidence="6 7" id="KW-0472">Membrane</keyword>
<dbReference type="AlphaFoldDB" id="K2PN88"/>
<feature type="transmembrane region" description="Helical" evidence="7">
    <location>
        <begin position="159"/>
        <end position="178"/>
    </location>
</feature>
<dbReference type="GO" id="GO:0005886">
    <property type="term" value="C:plasma membrane"/>
    <property type="evidence" value="ECO:0007669"/>
    <property type="project" value="UniProtKB-SubCell"/>
</dbReference>
<keyword evidence="5 7" id="KW-1133">Transmembrane helix</keyword>
<feature type="domain" description="Phosphatidic acid phosphatase type 2/haloperoxidase" evidence="8">
    <location>
        <begin position="59"/>
        <end position="174"/>
    </location>
</feature>
<feature type="transmembrane region" description="Helical" evidence="7">
    <location>
        <begin position="105"/>
        <end position="127"/>
    </location>
</feature>
<sequence length="186" mass="21968">MLEKLLELDRKLLLYINNFGIVDHDGFWLFITNPISWLPLYLAILIVIWFYFTPTKFYTIFLQILLVLLVCGLATFLVKITVGRLRPEHLVDLQNKLRVLSYPTSYSFFSGHAANSFAITTFVVLVLRQKTKWSYLFYFWPLLFTYSRMYLGVHYPSDILMGTLVGVLIAWIIYKYIYLKQVQVIN</sequence>
<dbReference type="eggNOG" id="COG0671">
    <property type="taxonomic scope" value="Bacteria"/>
</dbReference>
<dbReference type="SMART" id="SM00014">
    <property type="entry name" value="acidPPc"/>
    <property type="match status" value="1"/>
</dbReference>
<keyword evidence="4" id="KW-0378">Hydrolase</keyword>
<dbReference type="EMBL" id="AMSG01000035">
    <property type="protein sequence ID" value="EKF54010.1"/>
    <property type="molecule type" value="Genomic_DNA"/>
</dbReference>
<evidence type="ECO:0000256" key="7">
    <source>
        <dbReference type="SAM" id="Phobius"/>
    </source>
</evidence>
<evidence type="ECO:0000256" key="4">
    <source>
        <dbReference type="ARBA" id="ARBA00022801"/>
    </source>
</evidence>
<accession>K2PN88</accession>
<evidence type="ECO:0000256" key="5">
    <source>
        <dbReference type="ARBA" id="ARBA00022989"/>
    </source>
</evidence>
<comment type="subcellular location">
    <subcellularLocation>
        <location evidence="1">Cell membrane</location>
        <topology evidence="1">Multi-pass membrane protein</topology>
    </subcellularLocation>
</comment>
<dbReference type="GO" id="GO:0016787">
    <property type="term" value="F:hydrolase activity"/>
    <property type="evidence" value="ECO:0007669"/>
    <property type="project" value="UniProtKB-KW"/>
</dbReference>
<dbReference type="InterPro" id="IPR000326">
    <property type="entry name" value="PAP2/HPO"/>
</dbReference>
<reference evidence="9 10" key="1">
    <citation type="journal article" date="2012" name="J. Bacteriol.">
        <title>Genome Sequence of Galbibacter marinum Type Strain ck-I2-15.</title>
        <authorList>
            <person name="Lai Q."/>
            <person name="Li C."/>
            <person name="Shao Z."/>
        </authorList>
    </citation>
    <scope>NUCLEOTIDE SEQUENCE [LARGE SCALE GENOMIC DNA]</scope>
    <source>
        <strain evidence="10">ck-I2-15</strain>
    </source>
</reference>
<organism evidence="9 10">
    <name type="scientific">Galbibacter marinus</name>
    <dbReference type="NCBI Taxonomy" id="555500"/>
    <lineage>
        <taxon>Bacteria</taxon>
        <taxon>Pseudomonadati</taxon>
        <taxon>Bacteroidota</taxon>
        <taxon>Flavobacteriia</taxon>
        <taxon>Flavobacteriales</taxon>
        <taxon>Flavobacteriaceae</taxon>
        <taxon>Galbibacter</taxon>
    </lineage>
</organism>
<evidence type="ECO:0000256" key="2">
    <source>
        <dbReference type="ARBA" id="ARBA00022475"/>
    </source>
</evidence>
<dbReference type="Pfam" id="PF01569">
    <property type="entry name" value="PAP2"/>
    <property type="match status" value="1"/>
</dbReference>
<dbReference type="PANTHER" id="PTHR14969:SF62">
    <property type="entry name" value="DECAPRENYLPHOSPHORYL-5-PHOSPHORIBOSE PHOSPHATASE RV3807C-RELATED"/>
    <property type="match status" value="1"/>
</dbReference>
<dbReference type="Proteomes" id="UP000007364">
    <property type="component" value="Unassembled WGS sequence"/>
</dbReference>
<evidence type="ECO:0000256" key="3">
    <source>
        <dbReference type="ARBA" id="ARBA00022692"/>
    </source>
</evidence>
<evidence type="ECO:0000256" key="6">
    <source>
        <dbReference type="ARBA" id="ARBA00023136"/>
    </source>
</evidence>
<dbReference type="SUPFAM" id="SSF48317">
    <property type="entry name" value="Acid phosphatase/Vanadium-dependent haloperoxidase"/>
    <property type="match status" value="1"/>
</dbReference>
<proteinExistence type="predicted"/>
<keyword evidence="3 7" id="KW-0812">Transmembrane</keyword>
<dbReference type="STRING" id="555500.I215_14571"/>
<dbReference type="RefSeq" id="WP_008992744.1">
    <property type="nucleotide sequence ID" value="NZ_AMSG01000035.1"/>
</dbReference>
<keyword evidence="10" id="KW-1185">Reference proteome</keyword>
<protein>
    <submittedName>
        <fullName evidence="9">Phosphoesterase PA-phosphatase-like protein</fullName>
    </submittedName>
</protein>
<evidence type="ECO:0000313" key="10">
    <source>
        <dbReference type="Proteomes" id="UP000007364"/>
    </source>
</evidence>
<evidence type="ECO:0000256" key="1">
    <source>
        <dbReference type="ARBA" id="ARBA00004651"/>
    </source>
</evidence>
<gene>
    <name evidence="9" type="ORF">I215_14571</name>
</gene>
<dbReference type="OrthoDB" id="9789113at2"/>
<feature type="transmembrane region" description="Helical" evidence="7">
    <location>
        <begin position="37"/>
        <end position="53"/>
    </location>
</feature>
<dbReference type="PATRIC" id="fig|555500.3.peg.3001"/>
<keyword evidence="2" id="KW-1003">Cell membrane</keyword>
<feature type="transmembrane region" description="Helical" evidence="7">
    <location>
        <begin position="60"/>
        <end position="85"/>
    </location>
</feature>
<dbReference type="Gene3D" id="1.20.144.10">
    <property type="entry name" value="Phosphatidic acid phosphatase type 2/haloperoxidase"/>
    <property type="match status" value="1"/>
</dbReference>
<dbReference type="InterPro" id="IPR036938">
    <property type="entry name" value="PAP2/HPO_sf"/>
</dbReference>
<evidence type="ECO:0000259" key="8">
    <source>
        <dbReference type="SMART" id="SM00014"/>
    </source>
</evidence>
<evidence type="ECO:0000313" key="9">
    <source>
        <dbReference type="EMBL" id="EKF54010.1"/>
    </source>
</evidence>